<dbReference type="RefSeq" id="WP_180727456.1">
    <property type="nucleotide sequence ID" value="NZ_AP023177.1"/>
</dbReference>
<dbReference type="EMBL" id="AP023177">
    <property type="protein sequence ID" value="BCF95281.1"/>
    <property type="molecule type" value="Genomic_DNA"/>
</dbReference>
<reference evidence="1 2" key="1">
    <citation type="journal article" date="2020" name="Genes (Basel)">
        <title>Genomic Comparison of Insect Gut Symbionts from Divergent Burkholderia Subclades.</title>
        <authorList>
            <person name="Takeshita K."/>
            <person name="Kikuchi Y."/>
        </authorList>
    </citation>
    <scope>NUCLEOTIDE SEQUENCE [LARGE SCALE GENOMIC DNA]</scope>
    <source>
        <strain evidence="1 2">PGU16</strain>
        <plasmid evidence="1 2">PPGU16_p2</plasmid>
    </source>
</reference>
<evidence type="ECO:0000313" key="2">
    <source>
        <dbReference type="Proteomes" id="UP000510888"/>
    </source>
</evidence>
<keyword evidence="2" id="KW-1185">Reference proteome</keyword>
<protein>
    <submittedName>
        <fullName evidence="1">Uncharacterized protein</fullName>
    </submittedName>
</protein>
<dbReference type="Proteomes" id="UP000510888">
    <property type="component" value="Plasmid PPGU16_p2"/>
</dbReference>
<name>A0A7I8C485_9BURK</name>
<evidence type="ECO:0000313" key="1">
    <source>
        <dbReference type="EMBL" id="BCF95281.1"/>
    </source>
</evidence>
<sequence>MFEIWAIEADGKRVLVRDDVAEGSLARALVSEGNNGAAIRGEPHRYIAVPDPDMVDTEARVRTENVLVERAVAEADFQ</sequence>
<organism evidence="1 2">
    <name type="scientific">Paraburkholderia largidicola</name>
    <dbReference type="NCBI Taxonomy" id="3014751"/>
    <lineage>
        <taxon>Bacteria</taxon>
        <taxon>Pseudomonadati</taxon>
        <taxon>Pseudomonadota</taxon>
        <taxon>Betaproteobacteria</taxon>
        <taxon>Burkholderiales</taxon>
        <taxon>Burkholderiaceae</taxon>
        <taxon>Paraburkholderia</taxon>
    </lineage>
</organism>
<keyword evidence="1" id="KW-0614">Plasmid</keyword>
<dbReference type="KEGG" id="plad:PPGU16_83480"/>
<accession>A0A7I8C485</accession>
<dbReference type="AlphaFoldDB" id="A0A7I8C485"/>
<gene>
    <name evidence="1" type="ORF">PPGU16_83480</name>
</gene>
<geneLocation type="plasmid" evidence="1 2">
    <name>PPGU16_p2</name>
</geneLocation>
<proteinExistence type="predicted"/>